<evidence type="ECO:0000256" key="5">
    <source>
        <dbReference type="SAM" id="Phobius"/>
    </source>
</evidence>
<feature type="transmembrane region" description="Helical" evidence="5">
    <location>
        <begin position="80"/>
        <end position="97"/>
    </location>
</feature>
<dbReference type="AlphaFoldDB" id="A0A1G2B474"/>
<dbReference type="Proteomes" id="UP000179164">
    <property type="component" value="Unassembled WGS sequence"/>
</dbReference>
<dbReference type="InterPro" id="IPR044878">
    <property type="entry name" value="UbiA_sf"/>
</dbReference>
<dbReference type="InterPro" id="IPR000537">
    <property type="entry name" value="UbiA_prenyltransferase"/>
</dbReference>
<feature type="transmembrane region" description="Helical" evidence="5">
    <location>
        <begin position="152"/>
        <end position="171"/>
    </location>
</feature>
<feature type="transmembrane region" description="Helical" evidence="5">
    <location>
        <begin position="253"/>
        <end position="270"/>
    </location>
</feature>
<keyword evidence="3 5" id="KW-1133">Transmembrane helix</keyword>
<feature type="transmembrane region" description="Helical" evidence="5">
    <location>
        <begin position="41"/>
        <end position="60"/>
    </location>
</feature>
<organism evidence="6 7">
    <name type="scientific">Candidatus Kerfeldbacteria bacterium RIFCSPLOWO2_01_FULL_48_11</name>
    <dbReference type="NCBI Taxonomy" id="1798543"/>
    <lineage>
        <taxon>Bacteria</taxon>
        <taxon>Candidatus Kerfeldiibacteriota</taxon>
    </lineage>
</organism>
<comment type="subcellular location">
    <subcellularLocation>
        <location evidence="1">Membrane</location>
        <topology evidence="1">Multi-pass membrane protein</topology>
    </subcellularLocation>
</comment>
<accession>A0A1G2B474</accession>
<comment type="caution">
    <text evidence="6">The sequence shown here is derived from an EMBL/GenBank/DDBJ whole genome shotgun (WGS) entry which is preliminary data.</text>
</comment>
<name>A0A1G2B474_9BACT</name>
<feature type="transmembrane region" description="Helical" evidence="5">
    <location>
        <begin position="220"/>
        <end position="241"/>
    </location>
</feature>
<feature type="transmembrane region" description="Helical" evidence="5">
    <location>
        <begin position="129"/>
        <end position="146"/>
    </location>
</feature>
<dbReference type="EMBL" id="MHKE01000012">
    <property type="protein sequence ID" value="OGY84001.1"/>
    <property type="molecule type" value="Genomic_DNA"/>
</dbReference>
<evidence type="ECO:0000256" key="4">
    <source>
        <dbReference type="ARBA" id="ARBA00023136"/>
    </source>
</evidence>
<evidence type="ECO:0000256" key="1">
    <source>
        <dbReference type="ARBA" id="ARBA00004141"/>
    </source>
</evidence>
<sequence length="271" mass="30082">MQLIWQYLRLIRFPMTFAPVGAFVVGIIQSQKRWPSSPDELISIVAIFFLSAGTLAYNGYEDRDIDARKGEPFAKLHPKVALFVAIISFSIGTALSRMASVKIVLLFLFFVLAAVLYSRVCVKIPVLKNVLAALLSAFLILFGATVGSSVNIFNLLTTLVIFFAIMAMEIVKDVEDIEVDRGFRITLPHLMPMSHIRITVAFCITGAISIGFIFPSRTVPFIILYAIASAAFMMAVLRLPNRLTPEIDHVPRKLIYVGLWIGLMAFLAPVL</sequence>
<feature type="transmembrane region" description="Helical" evidence="5">
    <location>
        <begin position="7"/>
        <end position="29"/>
    </location>
</feature>
<proteinExistence type="predicted"/>
<keyword evidence="2 5" id="KW-0812">Transmembrane</keyword>
<reference evidence="6 7" key="1">
    <citation type="journal article" date="2016" name="Nat. Commun.">
        <title>Thousands of microbial genomes shed light on interconnected biogeochemical processes in an aquifer system.</title>
        <authorList>
            <person name="Anantharaman K."/>
            <person name="Brown C.T."/>
            <person name="Hug L.A."/>
            <person name="Sharon I."/>
            <person name="Castelle C.J."/>
            <person name="Probst A.J."/>
            <person name="Thomas B.C."/>
            <person name="Singh A."/>
            <person name="Wilkins M.J."/>
            <person name="Karaoz U."/>
            <person name="Brodie E.L."/>
            <person name="Williams K.H."/>
            <person name="Hubbard S.S."/>
            <person name="Banfield J.F."/>
        </authorList>
    </citation>
    <scope>NUCLEOTIDE SEQUENCE [LARGE SCALE GENOMIC DNA]</scope>
</reference>
<dbReference type="GO" id="GO:0016765">
    <property type="term" value="F:transferase activity, transferring alkyl or aryl (other than methyl) groups"/>
    <property type="evidence" value="ECO:0007669"/>
    <property type="project" value="InterPro"/>
</dbReference>
<feature type="transmembrane region" description="Helical" evidence="5">
    <location>
        <begin position="103"/>
        <end position="122"/>
    </location>
</feature>
<gene>
    <name evidence="6" type="ORF">A2898_01890</name>
</gene>
<evidence type="ECO:0000313" key="7">
    <source>
        <dbReference type="Proteomes" id="UP000179164"/>
    </source>
</evidence>
<dbReference type="GO" id="GO:0016020">
    <property type="term" value="C:membrane"/>
    <property type="evidence" value="ECO:0007669"/>
    <property type="project" value="UniProtKB-SubCell"/>
</dbReference>
<keyword evidence="4 5" id="KW-0472">Membrane</keyword>
<dbReference type="STRING" id="1798543.A2898_01890"/>
<evidence type="ECO:0000256" key="3">
    <source>
        <dbReference type="ARBA" id="ARBA00022989"/>
    </source>
</evidence>
<evidence type="ECO:0000313" key="6">
    <source>
        <dbReference type="EMBL" id="OGY84001.1"/>
    </source>
</evidence>
<evidence type="ECO:0000256" key="2">
    <source>
        <dbReference type="ARBA" id="ARBA00022692"/>
    </source>
</evidence>
<dbReference type="Gene3D" id="1.10.357.140">
    <property type="entry name" value="UbiA prenyltransferase"/>
    <property type="match status" value="1"/>
</dbReference>
<protein>
    <submittedName>
        <fullName evidence="6">Uncharacterized protein</fullName>
    </submittedName>
</protein>
<feature type="transmembrane region" description="Helical" evidence="5">
    <location>
        <begin position="192"/>
        <end position="214"/>
    </location>
</feature>
<dbReference type="Pfam" id="PF01040">
    <property type="entry name" value="UbiA"/>
    <property type="match status" value="1"/>
</dbReference>